<dbReference type="GeneID" id="94365462"/>
<dbReference type="GO" id="GO:0018845">
    <property type="term" value="F:2-hydroxychromene-2-carboxylate isomerase activity"/>
    <property type="evidence" value="ECO:0007669"/>
    <property type="project" value="UniProtKB-UniRule"/>
</dbReference>
<comment type="catalytic activity">
    <reaction evidence="1">
        <text>2-hydroxychromene-2-carboxylate = (3E)-4-(2-hydroxyphenyl)-2-oxobut-3-enoate</text>
        <dbReference type="Rhea" id="RHEA:27401"/>
        <dbReference type="ChEBI" id="CHEBI:59350"/>
        <dbReference type="ChEBI" id="CHEBI:59353"/>
        <dbReference type="EC" id="5.99.1.4"/>
    </reaction>
</comment>
<dbReference type="PANTHER" id="PTHR42943:SF2">
    <property type="entry name" value="GLUTATHIONE S-TRANSFERASE KAPPA 1"/>
    <property type="match status" value="1"/>
</dbReference>
<organism evidence="4 5">
    <name type="scientific">Pararhodobacter marinus</name>
    <dbReference type="NCBI Taxonomy" id="2184063"/>
    <lineage>
        <taxon>Bacteria</taxon>
        <taxon>Pseudomonadati</taxon>
        <taxon>Pseudomonadota</taxon>
        <taxon>Alphaproteobacteria</taxon>
        <taxon>Rhodobacterales</taxon>
        <taxon>Paracoccaceae</taxon>
        <taxon>Pararhodobacter</taxon>
    </lineage>
</organism>
<keyword evidence="5" id="KW-1185">Reference proteome</keyword>
<dbReference type="Pfam" id="PF01323">
    <property type="entry name" value="DSBA"/>
    <property type="match status" value="1"/>
</dbReference>
<gene>
    <name evidence="4" type="ORF">C4N9_11220</name>
</gene>
<dbReference type="PANTHER" id="PTHR42943">
    <property type="entry name" value="GLUTATHIONE S-TRANSFERASE KAPPA"/>
    <property type="match status" value="1"/>
</dbReference>
<comment type="similarity">
    <text evidence="1">Belongs to the GST superfamily. NadH family.</text>
</comment>
<dbReference type="GO" id="GO:0006749">
    <property type="term" value="P:glutathione metabolic process"/>
    <property type="evidence" value="ECO:0007669"/>
    <property type="project" value="TreeGrafter"/>
</dbReference>
<dbReference type="SUPFAM" id="SSF52833">
    <property type="entry name" value="Thioredoxin-like"/>
    <property type="match status" value="1"/>
</dbReference>
<dbReference type="EMBL" id="QEYD01000006">
    <property type="protein sequence ID" value="PWE28553.1"/>
    <property type="molecule type" value="Genomic_DNA"/>
</dbReference>
<comment type="caution">
    <text evidence="4">The sequence shown here is derived from an EMBL/GenBank/DDBJ whole genome shotgun (WGS) entry which is preliminary data.</text>
</comment>
<evidence type="ECO:0000256" key="1">
    <source>
        <dbReference type="PIRNR" id="PIRNR006386"/>
    </source>
</evidence>
<dbReference type="InterPro" id="IPR044087">
    <property type="entry name" value="NahD-like"/>
</dbReference>
<dbReference type="GO" id="GO:1901170">
    <property type="term" value="P:naphthalene catabolic process"/>
    <property type="evidence" value="ECO:0007669"/>
    <property type="project" value="InterPro"/>
</dbReference>
<protein>
    <recommendedName>
        <fullName evidence="1">2-hydroxychromene-2-carboxylate isomerase</fullName>
        <ecNumber evidence="1">5.99.1.4</ecNumber>
    </recommendedName>
</protein>
<feature type="domain" description="DSBA-like thioredoxin" evidence="3">
    <location>
        <begin position="3"/>
        <end position="199"/>
    </location>
</feature>
<keyword evidence="1 4" id="KW-0413">Isomerase</keyword>
<evidence type="ECO:0000313" key="5">
    <source>
        <dbReference type="Proteomes" id="UP000244940"/>
    </source>
</evidence>
<evidence type="ECO:0000259" key="3">
    <source>
        <dbReference type="Pfam" id="PF01323"/>
    </source>
</evidence>
<accession>A0A2U2C9M0</accession>
<evidence type="ECO:0000256" key="2">
    <source>
        <dbReference type="PIRSR" id="PIRSR006386-1"/>
    </source>
</evidence>
<dbReference type="GO" id="GO:0004364">
    <property type="term" value="F:glutathione transferase activity"/>
    <property type="evidence" value="ECO:0007669"/>
    <property type="project" value="TreeGrafter"/>
</dbReference>
<dbReference type="Proteomes" id="UP000244940">
    <property type="component" value="Unassembled WGS sequence"/>
</dbReference>
<dbReference type="InterPro" id="IPR051924">
    <property type="entry name" value="GST_Kappa/NadH"/>
</dbReference>
<evidence type="ECO:0000313" key="4">
    <source>
        <dbReference type="EMBL" id="PWE28553.1"/>
    </source>
</evidence>
<name>A0A2U2C9M0_9RHOB</name>
<sequence>MQQIDYYLTILSPWTYLAGSRPAEIAAKHGAKLRYKPVDPGALFQRTGGLALPDRHESRRAYRLQELRRQSKKAGVPLTLQPAFAPTNPAPAAYAIIAAQEARDKGAEGDLDGLVQALLRACWVEDRNVAEDEVITGALKAAGFDPMLSMSGMLTGAELYGRFLEEAVAAGVFGFPFFVVDGTEHFWGQDRLDDLDLYLAGAL</sequence>
<reference evidence="4 5" key="1">
    <citation type="submission" date="2018-05" db="EMBL/GenBank/DDBJ databases">
        <title>Pararhodobacter marina sp. nov., isolated from deep-sea water of the Indian Ocean.</title>
        <authorList>
            <person name="Lai Q.Sr."/>
            <person name="Liu X."/>
            <person name="Shao Z."/>
        </authorList>
    </citation>
    <scope>NUCLEOTIDE SEQUENCE [LARGE SCALE GENOMIC DNA]</scope>
    <source>
        <strain evidence="4 5">CIC4N-9</strain>
    </source>
</reference>
<dbReference type="OrthoDB" id="5244108at2"/>
<dbReference type="InterPro" id="IPR001853">
    <property type="entry name" value="DSBA-like_thioredoxin_dom"/>
</dbReference>
<proteinExistence type="inferred from homology"/>
<dbReference type="CDD" id="cd03022">
    <property type="entry name" value="DsbA_HCCA_Iso"/>
    <property type="match status" value="1"/>
</dbReference>
<dbReference type="RefSeq" id="WP_109533414.1">
    <property type="nucleotide sequence ID" value="NZ_CAXPUO010000040.1"/>
</dbReference>
<dbReference type="Gene3D" id="3.40.30.10">
    <property type="entry name" value="Glutaredoxin"/>
    <property type="match status" value="1"/>
</dbReference>
<dbReference type="GO" id="GO:0004602">
    <property type="term" value="F:glutathione peroxidase activity"/>
    <property type="evidence" value="ECO:0007669"/>
    <property type="project" value="TreeGrafter"/>
</dbReference>
<dbReference type="InterPro" id="IPR036249">
    <property type="entry name" value="Thioredoxin-like_sf"/>
</dbReference>
<dbReference type="InterPro" id="IPR014440">
    <property type="entry name" value="HCCAis_GSTk"/>
</dbReference>
<dbReference type="EC" id="5.99.1.4" evidence="1"/>
<dbReference type="AlphaFoldDB" id="A0A2U2C9M0"/>
<feature type="active site" description="Nucleophile" evidence="2">
    <location>
        <position position="12"/>
    </location>
</feature>
<dbReference type="PIRSF" id="PIRSF006386">
    <property type="entry name" value="HCCAis_GSTk"/>
    <property type="match status" value="1"/>
</dbReference>